<evidence type="ECO:0000313" key="2">
    <source>
        <dbReference type="Proteomes" id="UP000235388"/>
    </source>
</evidence>
<dbReference type="EMBL" id="PGCJ01000106">
    <property type="protein sequence ID" value="PLW48001.1"/>
    <property type="molecule type" value="Genomic_DNA"/>
</dbReference>
<dbReference type="OrthoDB" id="2505909at2759"/>
<name>A0A2N5VDF7_9BASI</name>
<protein>
    <recommendedName>
        <fullName evidence="3">MULE transposase domain-containing protein</fullName>
    </recommendedName>
</protein>
<accession>A0A2N5VDF7</accession>
<comment type="caution">
    <text evidence="1">The sequence shown here is derived from an EMBL/GenBank/DDBJ whole genome shotgun (WGS) entry which is preliminary data.</text>
</comment>
<evidence type="ECO:0008006" key="3">
    <source>
        <dbReference type="Google" id="ProtNLM"/>
    </source>
</evidence>
<keyword evidence="2" id="KW-1185">Reference proteome</keyword>
<dbReference type="STRING" id="200324.A0A2N5VDF7"/>
<organism evidence="1 2">
    <name type="scientific">Puccinia coronata f. sp. avenae</name>
    <dbReference type="NCBI Taxonomy" id="200324"/>
    <lineage>
        <taxon>Eukaryota</taxon>
        <taxon>Fungi</taxon>
        <taxon>Dikarya</taxon>
        <taxon>Basidiomycota</taxon>
        <taxon>Pucciniomycotina</taxon>
        <taxon>Pucciniomycetes</taxon>
        <taxon>Pucciniales</taxon>
        <taxon>Pucciniaceae</taxon>
        <taxon>Puccinia</taxon>
    </lineage>
</organism>
<dbReference type="PANTHER" id="PTHR48159">
    <property type="entry name" value="MULE DOMAIN-CONTAINING PROTEIN"/>
    <property type="match status" value="1"/>
</dbReference>
<dbReference type="PANTHER" id="PTHR48159:SF1">
    <property type="entry name" value="MEMBRANE-ASSOCIATED GIANT PROTEIN ANTIGEN, PUTATIVE-RELATED"/>
    <property type="match status" value="1"/>
</dbReference>
<gene>
    <name evidence="1" type="ORF">PCANC_09392</name>
</gene>
<evidence type="ECO:0000313" key="1">
    <source>
        <dbReference type="EMBL" id="PLW48001.1"/>
    </source>
</evidence>
<proteinExistence type="predicted"/>
<sequence>MSAIVRWNMHSRFPDPNSETTPSETLGHTYYFKYNYRCPCHGFANPSLNSRKNKHVSARCGCAACFSVSHHISSNTLWVEWYWQHNHDPNSLDEMLVTQAPEVVDRWLRDCVDSGLGWKAIHNLIRTPYIGSLASSKVIPEGMRKIFVFAFQSPWQKKMIVTHGCAMLMLDATHNSVSNYFLTDGEKISLWTFMIQDPTLGKGVPVAWEFTASAAEPAISPINSVFQGYAQAPKHYWCLFHVLKAFKKQAQTHLQDEWEAAFSQFRVIMYSPWDPRVPLFHYLLQWGEVSSRFQSYVEQQWAPRLHNWAIYYRTTDYQGKHTNNYVELWHCILKTSYLPPPDHLRIDEVLQILVDEVESHYWWAHLQVEAGFAGQATNKFQMRSKTAAEAFSAADMDLLGIYTFKVQQLYIIKGQAKCTPNFYYMHSNILEWESVHSKKNGVNSCPLQKNWSGRLFTPKI</sequence>
<reference evidence="1 2" key="1">
    <citation type="submission" date="2017-11" db="EMBL/GenBank/DDBJ databases">
        <title>De novo assembly and phasing of dikaryotic genomes from two isolates of Puccinia coronata f. sp. avenae, the causal agent of oat crown rust.</title>
        <authorList>
            <person name="Miller M.E."/>
            <person name="Zhang Y."/>
            <person name="Omidvar V."/>
            <person name="Sperschneider J."/>
            <person name="Schwessinger B."/>
            <person name="Raley C."/>
            <person name="Palmer J.M."/>
            <person name="Garnica D."/>
            <person name="Upadhyaya N."/>
            <person name="Rathjen J."/>
            <person name="Taylor J.M."/>
            <person name="Park R.F."/>
            <person name="Dodds P.N."/>
            <person name="Hirsch C.D."/>
            <person name="Kianian S.F."/>
            <person name="Figueroa M."/>
        </authorList>
    </citation>
    <scope>NUCLEOTIDE SEQUENCE [LARGE SCALE GENOMIC DNA]</scope>
    <source>
        <strain evidence="1">12NC29</strain>
    </source>
</reference>
<dbReference type="AlphaFoldDB" id="A0A2N5VDF7"/>
<dbReference type="Proteomes" id="UP000235388">
    <property type="component" value="Unassembled WGS sequence"/>
</dbReference>